<dbReference type="EC" id="1.11.1.24" evidence="2"/>
<evidence type="ECO:0000256" key="4">
    <source>
        <dbReference type="ARBA" id="ARBA00022862"/>
    </source>
</evidence>
<dbReference type="PANTHER" id="PTHR42801:SF7">
    <property type="entry name" value="SLL1159 PROTEIN"/>
    <property type="match status" value="1"/>
</dbReference>
<reference evidence="13 14" key="1">
    <citation type="submission" date="2019-09" db="EMBL/GenBank/DDBJ databases">
        <authorList>
            <person name="Wang X."/>
        </authorList>
    </citation>
    <scope>NUCLEOTIDE SEQUENCE [LARGE SCALE GENOMIC DNA]</scope>
    <source>
        <strain evidence="13 14">CICC 11023</strain>
    </source>
</reference>
<comment type="caution">
    <text evidence="13">The sequence shown here is derived from an EMBL/GenBank/DDBJ whole genome shotgun (WGS) entry which is preliminary data.</text>
</comment>
<dbReference type="OrthoDB" id="9809746at2"/>
<dbReference type="InterPro" id="IPR050924">
    <property type="entry name" value="Peroxiredoxin_BCP/PrxQ"/>
</dbReference>
<comment type="catalytic activity">
    <reaction evidence="11">
        <text>a hydroperoxide + [thioredoxin]-dithiol = an alcohol + [thioredoxin]-disulfide + H2O</text>
        <dbReference type="Rhea" id="RHEA:62620"/>
        <dbReference type="Rhea" id="RHEA-COMP:10698"/>
        <dbReference type="Rhea" id="RHEA-COMP:10700"/>
        <dbReference type="ChEBI" id="CHEBI:15377"/>
        <dbReference type="ChEBI" id="CHEBI:29950"/>
        <dbReference type="ChEBI" id="CHEBI:30879"/>
        <dbReference type="ChEBI" id="CHEBI:35924"/>
        <dbReference type="ChEBI" id="CHEBI:50058"/>
        <dbReference type="EC" id="1.11.1.24"/>
    </reaction>
</comment>
<keyword evidence="6" id="KW-1015">Disulfide bond</keyword>
<evidence type="ECO:0000256" key="10">
    <source>
        <dbReference type="ARBA" id="ARBA00041373"/>
    </source>
</evidence>
<keyword evidence="3" id="KW-0575">Peroxidase</keyword>
<dbReference type="Proteomes" id="UP000323876">
    <property type="component" value="Unassembled WGS sequence"/>
</dbReference>
<evidence type="ECO:0000256" key="11">
    <source>
        <dbReference type="ARBA" id="ARBA00049091"/>
    </source>
</evidence>
<keyword evidence="7" id="KW-0676">Redox-active center</keyword>
<evidence type="ECO:0000313" key="13">
    <source>
        <dbReference type="EMBL" id="KAA8880640.1"/>
    </source>
</evidence>
<evidence type="ECO:0000313" key="14">
    <source>
        <dbReference type="Proteomes" id="UP000323876"/>
    </source>
</evidence>
<dbReference type="InterPro" id="IPR013766">
    <property type="entry name" value="Thioredoxin_domain"/>
</dbReference>
<dbReference type="GO" id="GO:0005737">
    <property type="term" value="C:cytoplasm"/>
    <property type="evidence" value="ECO:0007669"/>
    <property type="project" value="TreeGrafter"/>
</dbReference>
<organism evidence="13 14">
    <name type="scientific">Nocardia colli</name>
    <dbReference type="NCBI Taxonomy" id="2545717"/>
    <lineage>
        <taxon>Bacteria</taxon>
        <taxon>Bacillati</taxon>
        <taxon>Actinomycetota</taxon>
        <taxon>Actinomycetes</taxon>
        <taxon>Mycobacteriales</taxon>
        <taxon>Nocardiaceae</taxon>
        <taxon>Nocardia</taxon>
    </lineage>
</organism>
<keyword evidence="4" id="KW-0049">Antioxidant</keyword>
<dbReference type="GO" id="GO:0034599">
    <property type="term" value="P:cellular response to oxidative stress"/>
    <property type="evidence" value="ECO:0007669"/>
    <property type="project" value="TreeGrafter"/>
</dbReference>
<dbReference type="SUPFAM" id="SSF52833">
    <property type="entry name" value="Thioredoxin-like"/>
    <property type="match status" value="1"/>
</dbReference>
<evidence type="ECO:0000256" key="5">
    <source>
        <dbReference type="ARBA" id="ARBA00023002"/>
    </source>
</evidence>
<evidence type="ECO:0000256" key="1">
    <source>
        <dbReference type="ARBA" id="ARBA00003330"/>
    </source>
</evidence>
<dbReference type="Gene3D" id="3.40.30.10">
    <property type="entry name" value="Glutaredoxin"/>
    <property type="match status" value="1"/>
</dbReference>
<dbReference type="CDD" id="cd02970">
    <property type="entry name" value="PRX_like2"/>
    <property type="match status" value="1"/>
</dbReference>
<evidence type="ECO:0000256" key="6">
    <source>
        <dbReference type="ARBA" id="ARBA00023157"/>
    </source>
</evidence>
<keyword evidence="14" id="KW-1185">Reference proteome</keyword>
<comment type="function">
    <text evidence="1">Thiol-specific peroxidase that catalyzes the reduction of hydrogen peroxide and organic hydroperoxides to water and alcohols, respectively. Plays a role in cell protection against oxidative stress by detoxifying peroxides and as sensor of hydrogen peroxide-mediated signaling events.</text>
</comment>
<evidence type="ECO:0000259" key="12">
    <source>
        <dbReference type="PROSITE" id="PS51352"/>
    </source>
</evidence>
<dbReference type="GO" id="GO:0008379">
    <property type="term" value="F:thioredoxin peroxidase activity"/>
    <property type="evidence" value="ECO:0007669"/>
    <property type="project" value="TreeGrafter"/>
</dbReference>
<name>A0A5N0DWB2_9NOCA</name>
<comment type="similarity">
    <text evidence="9">Belongs to the peroxiredoxin family. BCP/PrxQ subfamily.</text>
</comment>
<dbReference type="PANTHER" id="PTHR42801">
    <property type="entry name" value="THIOREDOXIN-DEPENDENT PEROXIDE REDUCTASE"/>
    <property type="match status" value="1"/>
</dbReference>
<proteinExistence type="inferred from homology"/>
<dbReference type="AlphaFoldDB" id="A0A5N0DWB2"/>
<evidence type="ECO:0000256" key="7">
    <source>
        <dbReference type="ARBA" id="ARBA00023284"/>
    </source>
</evidence>
<protein>
    <recommendedName>
        <fullName evidence="2">thioredoxin-dependent peroxiredoxin</fullName>
        <ecNumber evidence="2">1.11.1.24</ecNumber>
    </recommendedName>
    <alternativeName>
        <fullName evidence="10">Bacterioferritin comigratory protein</fullName>
    </alternativeName>
    <alternativeName>
        <fullName evidence="8">Thioredoxin peroxidase</fullName>
    </alternativeName>
</protein>
<dbReference type="PROSITE" id="PS51352">
    <property type="entry name" value="THIOREDOXIN_2"/>
    <property type="match status" value="1"/>
</dbReference>
<dbReference type="InterPro" id="IPR000866">
    <property type="entry name" value="AhpC/TSA"/>
</dbReference>
<keyword evidence="5" id="KW-0560">Oxidoreductase</keyword>
<dbReference type="Pfam" id="PF00578">
    <property type="entry name" value="AhpC-TSA"/>
    <property type="match status" value="1"/>
</dbReference>
<evidence type="ECO:0000256" key="9">
    <source>
        <dbReference type="ARBA" id="ARBA00038489"/>
    </source>
</evidence>
<evidence type="ECO:0000256" key="8">
    <source>
        <dbReference type="ARBA" id="ARBA00032824"/>
    </source>
</evidence>
<dbReference type="GO" id="GO:0045454">
    <property type="term" value="P:cell redox homeostasis"/>
    <property type="evidence" value="ECO:0007669"/>
    <property type="project" value="TreeGrafter"/>
</dbReference>
<evidence type="ECO:0000256" key="3">
    <source>
        <dbReference type="ARBA" id="ARBA00022559"/>
    </source>
</evidence>
<feature type="domain" description="Thioredoxin" evidence="12">
    <location>
        <begin position="37"/>
        <end position="210"/>
    </location>
</feature>
<sequence>MTDTNKTVAERIHALHKAFGGRAPVAVQAEIGDASVLPAGATMPDGELLDVHGAPTTLTAARRGNPAVVVTYRGAWCPYCNVTLHAYQEQLVPVLAERGIELVAISPQKPDGSLSMTQKNELSFTVLSDPGNRIAERLGVLTAPGPAERRIQNSLGIDLTRINADGTDGLPMPTVVLVDSEGVIRWIDVHPDYTTRTEIADIIDALDLLG</sequence>
<dbReference type="InterPro" id="IPR036249">
    <property type="entry name" value="Thioredoxin-like_sf"/>
</dbReference>
<gene>
    <name evidence="13" type="ORF">F3087_40710</name>
</gene>
<accession>A0A5N0DWB2</accession>
<dbReference type="EMBL" id="VXLC01000032">
    <property type="protein sequence ID" value="KAA8880640.1"/>
    <property type="molecule type" value="Genomic_DNA"/>
</dbReference>
<evidence type="ECO:0000256" key="2">
    <source>
        <dbReference type="ARBA" id="ARBA00013017"/>
    </source>
</evidence>